<dbReference type="InterPro" id="IPR005794">
    <property type="entry name" value="Fmt"/>
</dbReference>
<evidence type="ECO:0000256" key="2">
    <source>
        <dbReference type="ARBA" id="ARBA00012261"/>
    </source>
</evidence>
<dbReference type="PANTHER" id="PTHR11138">
    <property type="entry name" value="METHIONYL-TRNA FORMYLTRANSFERASE"/>
    <property type="match status" value="1"/>
</dbReference>
<evidence type="ECO:0000256" key="3">
    <source>
        <dbReference type="ARBA" id="ARBA00022679"/>
    </source>
</evidence>
<organism evidence="8 9">
    <name type="scientific">Candidatus Rhodoluna planktonica</name>
    <dbReference type="NCBI Taxonomy" id="535712"/>
    <lineage>
        <taxon>Bacteria</taxon>
        <taxon>Bacillati</taxon>
        <taxon>Actinomycetota</taxon>
        <taxon>Actinomycetes</taxon>
        <taxon>Micrococcales</taxon>
        <taxon>Microbacteriaceae</taxon>
        <taxon>Luna cluster</taxon>
        <taxon>Luna-1 subcluster</taxon>
        <taxon>Rhodoluna</taxon>
    </lineage>
</organism>
<dbReference type="STRING" id="535712.A4Z71_03595"/>
<dbReference type="NCBIfam" id="TIGR00460">
    <property type="entry name" value="fmt"/>
    <property type="match status" value="1"/>
</dbReference>
<dbReference type="AlphaFoldDB" id="A0A1D9DZ39"/>
<keyword evidence="3 5" id="KW-0808">Transferase</keyword>
<dbReference type="SUPFAM" id="SSF53328">
    <property type="entry name" value="Formyltransferase"/>
    <property type="match status" value="1"/>
</dbReference>
<dbReference type="GO" id="GO:0004479">
    <property type="term" value="F:methionyl-tRNA formyltransferase activity"/>
    <property type="evidence" value="ECO:0007669"/>
    <property type="project" value="UniProtKB-UniRule"/>
</dbReference>
<evidence type="ECO:0000256" key="5">
    <source>
        <dbReference type="HAMAP-Rule" id="MF_00182"/>
    </source>
</evidence>
<dbReference type="Gene3D" id="3.40.50.12230">
    <property type="match status" value="1"/>
</dbReference>
<comment type="similarity">
    <text evidence="1 5">Belongs to the Fmt family.</text>
</comment>
<dbReference type="Pfam" id="PF00551">
    <property type="entry name" value="Formyl_trans_N"/>
    <property type="match status" value="1"/>
</dbReference>
<dbReference type="InterPro" id="IPR011034">
    <property type="entry name" value="Formyl_transferase-like_C_sf"/>
</dbReference>
<dbReference type="RefSeq" id="WP_070954576.1">
    <property type="nucleotide sequence ID" value="NZ_CP015208.1"/>
</dbReference>
<evidence type="ECO:0000256" key="1">
    <source>
        <dbReference type="ARBA" id="ARBA00010699"/>
    </source>
</evidence>
<dbReference type="PANTHER" id="PTHR11138:SF5">
    <property type="entry name" value="METHIONYL-TRNA FORMYLTRANSFERASE, MITOCHONDRIAL"/>
    <property type="match status" value="1"/>
</dbReference>
<dbReference type="CDD" id="cd08704">
    <property type="entry name" value="Met_tRNA_FMT_C"/>
    <property type="match status" value="1"/>
</dbReference>
<accession>A0A1D9DZ39</accession>
<dbReference type="InterPro" id="IPR036477">
    <property type="entry name" value="Formyl_transf_N_sf"/>
</dbReference>
<proteinExistence type="inferred from homology"/>
<dbReference type="EMBL" id="CP015208">
    <property type="protein sequence ID" value="AOY56066.1"/>
    <property type="molecule type" value="Genomic_DNA"/>
</dbReference>
<dbReference type="EC" id="2.1.2.9" evidence="2 5"/>
<dbReference type="CDD" id="cd08646">
    <property type="entry name" value="FMT_core_Met-tRNA-FMT_N"/>
    <property type="match status" value="1"/>
</dbReference>
<keyword evidence="4 5" id="KW-0648">Protein biosynthesis</keyword>
<evidence type="ECO:0000313" key="8">
    <source>
        <dbReference type="EMBL" id="AOY56066.1"/>
    </source>
</evidence>
<comment type="function">
    <text evidence="5">Attaches a formyl group to the free amino group of methionyl-tRNA(fMet). The formyl group appears to play a dual role in the initiator identity of N-formylmethionyl-tRNA by promoting its recognition by IF2 and preventing the misappropriation of this tRNA by the elongation apparatus.</text>
</comment>
<feature type="binding site" evidence="5">
    <location>
        <begin position="108"/>
        <end position="111"/>
    </location>
    <ligand>
        <name>(6S)-5,6,7,8-tetrahydrofolate</name>
        <dbReference type="ChEBI" id="CHEBI:57453"/>
    </ligand>
</feature>
<gene>
    <name evidence="5" type="primary">fmt</name>
    <name evidence="8" type="ORF">A4Z71_03595</name>
</gene>
<dbReference type="HAMAP" id="MF_00182">
    <property type="entry name" value="Formyl_trans"/>
    <property type="match status" value="1"/>
</dbReference>
<keyword evidence="9" id="KW-1185">Reference proteome</keyword>
<sequence length="305" mass="32629">MKILFAGTPENAALVLRGLVNQGHEIVAVLTRLDAPVGRKRVLTQSAVSQAAVDLGLPVIKANQIDDATREKIAATKADIAIVVAYGVLLKTVDLELLPFGWLNVHFSLLPRLRGAAPVQWSLLNGETETGVTVFQIDEGLDTGAIWSQVPTEIQPTENAGDLLNRLSLLSTSIISELLPKIAAKMVSPKPQSGEVGAFARKLSRADAQIHWQNSALAIENQVRALNPEPFASAQIKGNNVQVLEARVSLEQTDAAPGQLFANSGRVYVGTGNGILELIQVRPAGKSALQAADWFRGLREGSFDV</sequence>
<evidence type="ECO:0000313" key="9">
    <source>
        <dbReference type="Proteomes" id="UP000243784"/>
    </source>
</evidence>
<dbReference type="GO" id="GO:0005829">
    <property type="term" value="C:cytosol"/>
    <property type="evidence" value="ECO:0007669"/>
    <property type="project" value="TreeGrafter"/>
</dbReference>
<dbReference type="InterPro" id="IPR041711">
    <property type="entry name" value="Met-tRNA-FMT_N"/>
</dbReference>
<dbReference type="SUPFAM" id="SSF50486">
    <property type="entry name" value="FMT C-terminal domain-like"/>
    <property type="match status" value="1"/>
</dbReference>
<dbReference type="OrthoDB" id="9802815at2"/>
<reference evidence="8 9" key="1">
    <citation type="journal article" date="2016" name="Biochim. Biophys. Acta">
        <title>Photochemical characterization of actinorhodopsin and its functional existence in the natural host.</title>
        <authorList>
            <person name="Nakamura S."/>
            <person name="Kikukawa T."/>
            <person name="Tamogami J."/>
            <person name="Kamiya M."/>
            <person name="Aizawa T."/>
            <person name="Hahn M.W."/>
            <person name="Ihara K."/>
            <person name="Kamo N."/>
            <person name="Demura M."/>
        </authorList>
    </citation>
    <scope>NUCLEOTIDE SEQUENCE [LARGE SCALE GENOMIC DNA]</scope>
    <source>
        <strain evidence="8 9">MWH-Dar1</strain>
    </source>
</reference>
<protein>
    <recommendedName>
        <fullName evidence="2 5">Methionyl-tRNA formyltransferase</fullName>
        <ecNumber evidence="2 5">2.1.2.9</ecNumber>
    </recommendedName>
</protein>
<name>A0A1D9DZ39_9MICO</name>
<dbReference type="InterPro" id="IPR002376">
    <property type="entry name" value="Formyl_transf_N"/>
</dbReference>
<dbReference type="InterPro" id="IPR044135">
    <property type="entry name" value="Met-tRNA-FMT_C"/>
</dbReference>
<feature type="domain" description="Formyl transferase N-terminal" evidence="6">
    <location>
        <begin position="1"/>
        <end position="176"/>
    </location>
</feature>
<dbReference type="InterPro" id="IPR005793">
    <property type="entry name" value="Formyl_trans_C"/>
</dbReference>
<dbReference type="Pfam" id="PF02911">
    <property type="entry name" value="Formyl_trans_C"/>
    <property type="match status" value="1"/>
</dbReference>
<comment type="catalytic activity">
    <reaction evidence="5">
        <text>L-methionyl-tRNA(fMet) + (6R)-10-formyltetrahydrofolate = N-formyl-L-methionyl-tRNA(fMet) + (6S)-5,6,7,8-tetrahydrofolate + H(+)</text>
        <dbReference type="Rhea" id="RHEA:24380"/>
        <dbReference type="Rhea" id="RHEA-COMP:9952"/>
        <dbReference type="Rhea" id="RHEA-COMP:9953"/>
        <dbReference type="ChEBI" id="CHEBI:15378"/>
        <dbReference type="ChEBI" id="CHEBI:57453"/>
        <dbReference type="ChEBI" id="CHEBI:78530"/>
        <dbReference type="ChEBI" id="CHEBI:78844"/>
        <dbReference type="ChEBI" id="CHEBI:195366"/>
        <dbReference type="EC" id="2.1.2.9"/>
    </reaction>
</comment>
<evidence type="ECO:0000259" key="7">
    <source>
        <dbReference type="Pfam" id="PF02911"/>
    </source>
</evidence>
<evidence type="ECO:0000259" key="6">
    <source>
        <dbReference type="Pfam" id="PF00551"/>
    </source>
</evidence>
<evidence type="ECO:0000256" key="4">
    <source>
        <dbReference type="ARBA" id="ARBA00022917"/>
    </source>
</evidence>
<dbReference type="Proteomes" id="UP000243784">
    <property type="component" value="Chromosome"/>
</dbReference>
<feature type="domain" description="Formyl transferase C-terminal" evidence="7">
    <location>
        <begin position="202"/>
        <end position="298"/>
    </location>
</feature>
<dbReference type="KEGG" id="rpla:A4Z71_03595"/>